<reference evidence="1 2" key="1">
    <citation type="journal article" date="2019" name="Emerg. Microbes Infect.">
        <title>Comprehensive subspecies identification of 175 nontuberculous mycobacteria species based on 7547 genomic profiles.</title>
        <authorList>
            <person name="Matsumoto Y."/>
            <person name="Kinjo T."/>
            <person name="Motooka D."/>
            <person name="Nabeya D."/>
            <person name="Jung N."/>
            <person name="Uechi K."/>
            <person name="Horii T."/>
            <person name="Iida T."/>
            <person name="Fujita J."/>
            <person name="Nakamura S."/>
        </authorList>
    </citation>
    <scope>NUCLEOTIDE SEQUENCE [LARGE SCALE GENOMIC DNA]</scope>
    <source>
        <strain evidence="1 2">JCM 6375</strain>
    </source>
</reference>
<gene>
    <name evidence="1" type="ORF">MMOR_32150</name>
</gene>
<dbReference type="SUPFAM" id="SSF140990">
    <property type="entry name" value="FtsH protease domain-like"/>
    <property type="match status" value="1"/>
</dbReference>
<dbReference type="EMBL" id="AP022560">
    <property type="protein sequence ID" value="BBX02279.1"/>
    <property type="molecule type" value="Genomic_DNA"/>
</dbReference>
<protein>
    <submittedName>
        <fullName evidence="1">Uncharacterized protein</fullName>
    </submittedName>
</protein>
<dbReference type="GO" id="GO:0005524">
    <property type="term" value="F:ATP binding"/>
    <property type="evidence" value="ECO:0007669"/>
    <property type="project" value="InterPro"/>
</dbReference>
<dbReference type="RefSeq" id="WP_083157905.1">
    <property type="nucleotide sequence ID" value="NZ_AP022560.1"/>
</dbReference>
<dbReference type="AlphaFoldDB" id="A0AAD1HC19"/>
<proteinExistence type="predicted"/>
<evidence type="ECO:0000313" key="2">
    <source>
        <dbReference type="Proteomes" id="UP000466681"/>
    </source>
</evidence>
<dbReference type="GO" id="GO:0004222">
    <property type="term" value="F:metalloendopeptidase activity"/>
    <property type="evidence" value="ECO:0007669"/>
    <property type="project" value="InterPro"/>
</dbReference>
<dbReference type="Proteomes" id="UP000466681">
    <property type="component" value="Chromosome"/>
</dbReference>
<evidence type="ECO:0000313" key="1">
    <source>
        <dbReference type="EMBL" id="BBX02279.1"/>
    </source>
</evidence>
<organism evidence="1 2">
    <name type="scientific">Mycolicibacterium moriokaense</name>
    <dbReference type="NCBI Taxonomy" id="39691"/>
    <lineage>
        <taxon>Bacteria</taxon>
        <taxon>Bacillati</taxon>
        <taxon>Actinomycetota</taxon>
        <taxon>Actinomycetes</taxon>
        <taxon>Mycobacteriales</taxon>
        <taxon>Mycobacteriaceae</taxon>
        <taxon>Mycolicibacterium</taxon>
    </lineage>
</organism>
<dbReference type="InterPro" id="IPR037219">
    <property type="entry name" value="Peptidase_M41-like"/>
</dbReference>
<accession>A0AAD1HC19</accession>
<dbReference type="GO" id="GO:0006508">
    <property type="term" value="P:proteolysis"/>
    <property type="evidence" value="ECO:0007669"/>
    <property type="project" value="InterPro"/>
</dbReference>
<dbReference type="GO" id="GO:0004176">
    <property type="term" value="F:ATP-dependent peptidase activity"/>
    <property type="evidence" value="ECO:0007669"/>
    <property type="project" value="InterPro"/>
</dbReference>
<keyword evidence="2" id="KW-1185">Reference proteome</keyword>
<name>A0AAD1HC19_9MYCO</name>
<dbReference type="KEGG" id="mmor:MMOR_32150"/>
<sequence length="144" mass="16082">MSLDDLSVTAHHEAAHAVAVVMTGSTLVSVSIRSTRSRHGGTAWRGERCHAAFVAYAGAWAEARFQWRGHSLDALDDSGLSFDDHVTRVFLENTCDLWAYQQETGGSRSLIDEAVWRVFQPDYEVTTNRVVPQDLAWGRVRCFV</sequence>